<dbReference type="Gene3D" id="1.20.140.40">
    <property type="entry name" value="Invertase/pectin methylesterase inhibitor family protein"/>
    <property type="match status" value="1"/>
</dbReference>
<dbReference type="SMART" id="SM00856">
    <property type="entry name" value="PMEI"/>
    <property type="match status" value="1"/>
</dbReference>
<keyword evidence="9" id="KW-1015">Disulfide bond</keyword>
<evidence type="ECO:0000256" key="10">
    <source>
        <dbReference type="ARBA" id="ARBA00023180"/>
    </source>
</evidence>
<evidence type="ECO:0000256" key="12">
    <source>
        <dbReference type="ARBA" id="ARBA00057335"/>
    </source>
</evidence>
<dbReference type="SUPFAM" id="SSF51126">
    <property type="entry name" value="Pectin lyase-like"/>
    <property type="match status" value="1"/>
</dbReference>
<comment type="pathway">
    <text evidence="2 14">Glycan metabolism; pectin degradation; 2-dehydro-3-deoxy-D-gluconate from pectin: step 1/5.</text>
</comment>
<evidence type="ECO:0000256" key="13">
    <source>
        <dbReference type="PROSITE-ProRule" id="PRU10040"/>
    </source>
</evidence>
<dbReference type="Gene3D" id="2.160.20.10">
    <property type="entry name" value="Single-stranded right-handed beta-helix, Pectin lyase-like"/>
    <property type="match status" value="1"/>
</dbReference>
<evidence type="ECO:0000256" key="7">
    <source>
        <dbReference type="ARBA" id="ARBA00022801"/>
    </source>
</evidence>
<protein>
    <recommendedName>
        <fullName evidence="5 14">Pectinesterase</fullName>
        <ecNumber evidence="5 14">3.1.1.11</ecNumber>
    </recommendedName>
</protein>
<dbReference type="PANTHER" id="PTHR31707">
    <property type="entry name" value="PECTINESTERASE"/>
    <property type="match status" value="1"/>
</dbReference>
<feature type="domain" description="Pectinesterase inhibitor" evidence="15">
    <location>
        <begin position="46"/>
        <end position="199"/>
    </location>
</feature>
<dbReference type="PROSITE" id="PS00503">
    <property type="entry name" value="PECTINESTERASE_2"/>
    <property type="match status" value="1"/>
</dbReference>
<accession>A0A6J1H7I7</accession>
<keyword evidence="7 14" id="KW-0378">Hydrolase</keyword>
<feature type="active site" evidence="13">
    <location>
        <position position="402"/>
    </location>
</feature>
<dbReference type="InterPro" id="IPR033131">
    <property type="entry name" value="Pectinesterase_Asp_AS"/>
</dbReference>
<keyword evidence="6" id="KW-0134">Cell wall</keyword>
<feature type="chain" id="PRO_5027152714" description="Pectinesterase" evidence="14">
    <location>
        <begin position="29"/>
        <end position="566"/>
    </location>
</feature>
<keyword evidence="16" id="KW-1185">Reference proteome</keyword>
<dbReference type="InterPro" id="IPR006501">
    <property type="entry name" value="Pectinesterase_inhib_dom"/>
</dbReference>
<dbReference type="UniPathway" id="UPA00545">
    <property type="reaction ID" value="UER00823"/>
</dbReference>
<dbReference type="Pfam" id="PF04043">
    <property type="entry name" value="PMEI"/>
    <property type="match status" value="1"/>
</dbReference>
<evidence type="ECO:0000256" key="5">
    <source>
        <dbReference type="ARBA" id="ARBA00013229"/>
    </source>
</evidence>
<proteinExistence type="inferred from homology"/>
<keyword evidence="8 14" id="KW-0063">Aspartyl esterase</keyword>
<dbReference type="KEGG" id="cmos:111461150"/>
<dbReference type="EC" id="3.1.1.11" evidence="5 14"/>
<comment type="catalytic activity">
    <reaction evidence="11 14">
        <text>[(1-&gt;4)-alpha-D-galacturonosyl methyl ester](n) + n H2O = [(1-&gt;4)-alpha-D-galacturonosyl](n) + n methanol + n H(+)</text>
        <dbReference type="Rhea" id="RHEA:22380"/>
        <dbReference type="Rhea" id="RHEA-COMP:14570"/>
        <dbReference type="Rhea" id="RHEA-COMP:14573"/>
        <dbReference type="ChEBI" id="CHEBI:15377"/>
        <dbReference type="ChEBI" id="CHEBI:15378"/>
        <dbReference type="ChEBI" id="CHEBI:17790"/>
        <dbReference type="ChEBI" id="CHEBI:140522"/>
        <dbReference type="ChEBI" id="CHEBI:140523"/>
        <dbReference type="EC" id="3.1.1.11"/>
    </reaction>
</comment>
<keyword evidence="10" id="KW-0325">Glycoprotein</keyword>
<comment type="function">
    <text evidence="12">Acts in the modification of cell walls via demethylesterification of cell wall pectin.</text>
</comment>
<dbReference type="InterPro" id="IPR012334">
    <property type="entry name" value="Pectin_lyas_fold"/>
</dbReference>
<comment type="similarity">
    <text evidence="3">In the N-terminal section; belongs to the PMEI family.</text>
</comment>
<reference evidence="17" key="1">
    <citation type="submission" date="2025-08" db="UniProtKB">
        <authorList>
            <consortium name="RefSeq"/>
        </authorList>
    </citation>
    <scope>IDENTIFICATION</scope>
    <source>
        <tissue evidence="17">Young leaves</tissue>
    </source>
</reference>
<keyword evidence="6" id="KW-0964">Secreted</keyword>
<evidence type="ECO:0000256" key="3">
    <source>
        <dbReference type="ARBA" id="ARBA00006027"/>
    </source>
</evidence>
<dbReference type="GO" id="GO:0030599">
    <property type="term" value="F:pectinesterase activity"/>
    <property type="evidence" value="ECO:0007669"/>
    <property type="project" value="UniProtKB-UniRule"/>
</dbReference>
<dbReference type="AlphaFoldDB" id="A0A6J1H7I7"/>
<dbReference type="InterPro" id="IPR000070">
    <property type="entry name" value="Pectinesterase_cat"/>
</dbReference>
<comment type="subcellular location">
    <subcellularLocation>
        <location evidence="1">Secreted</location>
        <location evidence="1">Cell wall</location>
    </subcellularLocation>
</comment>
<dbReference type="GO" id="GO:0042545">
    <property type="term" value="P:cell wall modification"/>
    <property type="evidence" value="ECO:0007669"/>
    <property type="project" value="UniProtKB-UniRule"/>
</dbReference>
<dbReference type="InterPro" id="IPR035513">
    <property type="entry name" value="Invertase/methylesterase_inhib"/>
</dbReference>
<dbReference type="NCBIfam" id="TIGR01614">
    <property type="entry name" value="PME_inhib"/>
    <property type="match status" value="1"/>
</dbReference>
<evidence type="ECO:0000256" key="4">
    <source>
        <dbReference type="ARBA" id="ARBA00007786"/>
    </source>
</evidence>
<keyword evidence="14" id="KW-0732">Signal</keyword>
<comment type="similarity">
    <text evidence="4">In the C-terminal section; belongs to the pectinesterase family.</text>
</comment>
<organism evidence="16 17">
    <name type="scientific">Cucurbita moschata</name>
    <name type="common">Winter crookneck squash</name>
    <name type="synonym">Cucurbita pepo var. moschata</name>
    <dbReference type="NCBI Taxonomy" id="3662"/>
    <lineage>
        <taxon>Eukaryota</taxon>
        <taxon>Viridiplantae</taxon>
        <taxon>Streptophyta</taxon>
        <taxon>Embryophyta</taxon>
        <taxon>Tracheophyta</taxon>
        <taxon>Spermatophyta</taxon>
        <taxon>Magnoliopsida</taxon>
        <taxon>eudicotyledons</taxon>
        <taxon>Gunneridae</taxon>
        <taxon>Pentapetalae</taxon>
        <taxon>rosids</taxon>
        <taxon>fabids</taxon>
        <taxon>Cucurbitales</taxon>
        <taxon>Cucurbitaceae</taxon>
        <taxon>Cucurbiteae</taxon>
        <taxon>Cucurbita</taxon>
    </lineage>
</organism>
<name>A0A6J1H7I7_CUCMO</name>
<dbReference type="CDD" id="cd15798">
    <property type="entry name" value="PMEI-like_3"/>
    <property type="match status" value="1"/>
</dbReference>
<feature type="signal peptide" evidence="14">
    <location>
        <begin position="1"/>
        <end position="28"/>
    </location>
</feature>
<dbReference type="GeneID" id="111461150"/>
<dbReference type="Pfam" id="PF01095">
    <property type="entry name" value="Pectinesterase"/>
    <property type="match status" value="1"/>
</dbReference>
<evidence type="ECO:0000256" key="1">
    <source>
        <dbReference type="ARBA" id="ARBA00004191"/>
    </source>
</evidence>
<evidence type="ECO:0000256" key="14">
    <source>
        <dbReference type="RuleBase" id="RU000589"/>
    </source>
</evidence>
<evidence type="ECO:0000313" key="17">
    <source>
        <dbReference type="RefSeq" id="XP_022960416.1"/>
    </source>
</evidence>
<dbReference type="FunFam" id="1.20.140.40:FF:000001">
    <property type="entry name" value="Pectinesterase"/>
    <property type="match status" value="1"/>
</dbReference>
<sequence>MAYDRGGCKNKIATFMLLSLFLAAMAVAADNVNDNASGGSTAGDVVSTAAVKSLCQPTSYRETCEKVLVNATGDSKDPRDLIKAGFHYAVDQLKLAIANSPTLKESATDPMAKQAVDACEELIDHAVDDLLTSFDKVTDSFTVNRIDNYIETLRLWLSGALTYQETCLDGFKNVPGDTGEKMTNLLKTSREITINGLSMVGEVTAIVTSLWRALGLQSFGRQLRVDEYDEEEPSWVNDRRGLLQATGANVNADLVVAKDGSGKYTTITEALQEVPKFSNKTFIIYVKEGVYEEQVLVDKSMTYVMMIGDGMDKTKITGSKNFKDGVNTFKTATVAVDGVNFIGKDLWFENSAGAEKHQAVALRVQSDMSIFYNCRMDGYQDTLYAHTHRQFYRDCIITGTIDFIFGNAAVVFQNCKILVRKPLENQQCIVTAQGRTERKEPTGIVLQNCVISSDPEYFPVRHISKSYLGRPWKEYSRTIIMQCQIDDLIQPEGWLPWEADFGLKTLFYSEFENRGPGAATQNRVKWRGIKQISAKHALDFTPAFFIHGNSWIKRTGVPYSPGMMVV</sequence>
<dbReference type="GO" id="GO:0004857">
    <property type="term" value="F:enzyme inhibitor activity"/>
    <property type="evidence" value="ECO:0007669"/>
    <property type="project" value="InterPro"/>
</dbReference>
<dbReference type="FunFam" id="2.160.20.10:FF:000001">
    <property type="entry name" value="Pectinesterase"/>
    <property type="match status" value="1"/>
</dbReference>
<dbReference type="GO" id="GO:0045490">
    <property type="term" value="P:pectin catabolic process"/>
    <property type="evidence" value="ECO:0007669"/>
    <property type="project" value="UniProtKB-UniRule"/>
</dbReference>
<evidence type="ECO:0000256" key="11">
    <source>
        <dbReference type="ARBA" id="ARBA00047928"/>
    </source>
</evidence>
<dbReference type="SUPFAM" id="SSF101148">
    <property type="entry name" value="Plant invertase/pectin methylesterase inhibitor"/>
    <property type="match status" value="1"/>
</dbReference>
<gene>
    <name evidence="17" type="primary">LOC111461150</name>
</gene>
<dbReference type="InterPro" id="IPR011050">
    <property type="entry name" value="Pectin_lyase_fold/virulence"/>
</dbReference>
<dbReference type="RefSeq" id="XP_022960416.1">
    <property type="nucleotide sequence ID" value="XM_023104648.1"/>
</dbReference>
<evidence type="ECO:0000313" key="16">
    <source>
        <dbReference type="Proteomes" id="UP000504609"/>
    </source>
</evidence>
<evidence type="ECO:0000256" key="9">
    <source>
        <dbReference type="ARBA" id="ARBA00023157"/>
    </source>
</evidence>
<evidence type="ECO:0000256" key="8">
    <source>
        <dbReference type="ARBA" id="ARBA00023085"/>
    </source>
</evidence>
<evidence type="ECO:0000256" key="6">
    <source>
        <dbReference type="ARBA" id="ARBA00022512"/>
    </source>
</evidence>
<dbReference type="Proteomes" id="UP000504609">
    <property type="component" value="Unplaced"/>
</dbReference>
<evidence type="ECO:0000259" key="15">
    <source>
        <dbReference type="SMART" id="SM00856"/>
    </source>
</evidence>
<evidence type="ECO:0000256" key="2">
    <source>
        <dbReference type="ARBA" id="ARBA00005184"/>
    </source>
</evidence>